<reference evidence="3 4" key="1">
    <citation type="submission" date="2020-08" db="EMBL/GenBank/DDBJ databases">
        <title>Genomic Encyclopedia of Type Strains, Phase IV (KMG-IV): sequencing the most valuable type-strain genomes for metagenomic binning, comparative biology and taxonomic classification.</title>
        <authorList>
            <person name="Goeker M."/>
        </authorList>
    </citation>
    <scope>NUCLEOTIDE SEQUENCE [LARGE SCALE GENOMIC DNA]</scope>
    <source>
        <strain evidence="3 4">DSM 102850</strain>
    </source>
</reference>
<feature type="region of interest" description="Disordered" evidence="1">
    <location>
        <begin position="1"/>
        <end position="34"/>
    </location>
</feature>
<accession>A0A840I5K9</accession>
<evidence type="ECO:0000256" key="1">
    <source>
        <dbReference type="SAM" id="MobiDB-lite"/>
    </source>
</evidence>
<feature type="region of interest" description="Disordered" evidence="1">
    <location>
        <begin position="54"/>
        <end position="73"/>
    </location>
</feature>
<proteinExistence type="predicted"/>
<dbReference type="Gene3D" id="3.30.530.20">
    <property type="match status" value="1"/>
</dbReference>
<dbReference type="InterPro" id="IPR047137">
    <property type="entry name" value="ORF3"/>
</dbReference>
<dbReference type="PANTHER" id="PTHR33824:SF7">
    <property type="entry name" value="POLYKETIDE CYCLASE_DEHYDRASE AND LIPID TRANSPORT SUPERFAMILY PROTEIN"/>
    <property type="match status" value="1"/>
</dbReference>
<sequence length="237" mass="25739">MASYSTHPGGPSGALPARSAHDEPNRKGTNDPGTVLGLIATGALAATAIGVATARARQHDRDRRPPDDAPARTAVRNRMGDYALVGKTVTINKPKAELYAFFRDFQNLPKFMENVRAITPRAEGDATRHDWQIRAPGGRTVDVITEVTEDREGEMIGWRSVEGSDIKTTGHVAFKDAPAGRGTEVELVIAYDAPFGAAGRMVAKVMQAEPHIQARRDLKRFKMLMETGEIATSQMHP</sequence>
<evidence type="ECO:0000256" key="2">
    <source>
        <dbReference type="SAM" id="Phobius"/>
    </source>
</evidence>
<feature type="compositionally biased region" description="Basic and acidic residues" evidence="1">
    <location>
        <begin position="57"/>
        <end position="70"/>
    </location>
</feature>
<evidence type="ECO:0000313" key="3">
    <source>
        <dbReference type="EMBL" id="MBB4659605.1"/>
    </source>
</evidence>
<dbReference type="EMBL" id="JACHOB010000004">
    <property type="protein sequence ID" value="MBB4659605.1"/>
    <property type="molecule type" value="Genomic_DNA"/>
</dbReference>
<dbReference type="RefSeq" id="WP_183818362.1">
    <property type="nucleotide sequence ID" value="NZ_JACHOB010000004.1"/>
</dbReference>
<dbReference type="SUPFAM" id="SSF55961">
    <property type="entry name" value="Bet v1-like"/>
    <property type="match status" value="1"/>
</dbReference>
<dbReference type="Pfam" id="PF10604">
    <property type="entry name" value="Polyketide_cyc2"/>
    <property type="match status" value="1"/>
</dbReference>
<evidence type="ECO:0000313" key="4">
    <source>
        <dbReference type="Proteomes" id="UP000563524"/>
    </source>
</evidence>
<comment type="caution">
    <text evidence="3">The sequence shown here is derived from an EMBL/GenBank/DDBJ whole genome shotgun (WGS) entry which is preliminary data.</text>
</comment>
<gene>
    <name evidence="3" type="ORF">GGQ59_002142</name>
</gene>
<keyword evidence="2" id="KW-0472">Membrane</keyword>
<dbReference type="Proteomes" id="UP000563524">
    <property type="component" value="Unassembled WGS sequence"/>
</dbReference>
<dbReference type="CDD" id="cd07817">
    <property type="entry name" value="SRPBCC_8"/>
    <property type="match status" value="1"/>
</dbReference>
<feature type="compositionally biased region" description="Basic and acidic residues" evidence="1">
    <location>
        <begin position="19"/>
        <end position="29"/>
    </location>
</feature>
<dbReference type="InterPro" id="IPR023393">
    <property type="entry name" value="START-like_dom_sf"/>
</dbReference>
<keyword evidence="2" id="KW-1133">Transmembrane helix</keyword>
<name>A0A840I5K9_9PROT</name>
<dbReference type="PANTHER" id="PTHR33824">
    <property type="entry name" value="POLYKETIDE CYCLASE/DEHYDRASE AND LIPID TRANSPORT SUPERFAMILY PROTEIN"/>
    <property type="match status" value="1"/>
</dbReference>
<feature type="transmembrane region" description="Helical" evidence="2">
    <location>
        <begin position="35"/>
        <end position="54"/>
    </location>
</feature>
<protein>
    <submittedName>
        <fullName evidence="3">Putative membrane protein</fullName>
    </submittedName>
</protein>
<keyword evidence="4" id="KW-1185">Reference proteome</keyword>
<dbReference type="InterPro" id="IPR019587">
    <property type="entry name" value="Polyketide_cyclase/dehydratase"/>
</dbReference>
<keyword evidence="2" id="KW-0812">Transmembrane</keyword>
<organism evidence="3 4">
    <name type="scientific">Parvularcula dongshanensis</name>
    <dbReference type="NCBI Taxonomy" id="1173995"/>
    <lineage>
        <taxon>Bacteria</taxon>
        <taxon>Pseudomonadati</taxon>
        <taxon>Pseudomonadota</taxon>
        <taxon>Alphaproteobacteria</taxon>
        <taxon>Parvularculales</taxon>
        <taxon>Parvularculaceae</taxon>
        <taxon>Parvularcula</taxon>
    </lineage>
</organism>
<dbReference type="AlphaFoldDB" id="A0A840I5K9"/>